<dbReference type="InterPro" id="IPR012677">
    <property type="entry name" value="Nucleotide-bd_a/b_plait_sf"/>
</dbReference>
<keyword evidence="1 2" id="KW-0694">RNA-binding</keyword>
<comment type="caution">
    <text evidence="5">The sequence shown here is derived from an EMBL/GenBank/DDBJ whole genome shotgun (WGS) entry which is preliminary data.</text>
</comment>
<feature type="compositionally biased region" description="Low complexity" evidence="3">
    <location>
        <begin position="48"/>
        <end position="65"/>
    </location>
</feature>
<evidence type="ECO:0000256" key="1">
    <source>
        <dbReference type="ARBA" id="ARBA00022884"/>
    </source>
</evidence>
<proteinExistence type="predicted"/>
<dbReference type="SUPFAM" id="SSF54928">
    <property type="entry name" value="RNA-binding domain, RBD"/>
    <property type="match status" value="2"/>
</dbReference>
<dbReference type="AlphaFoldDB" id="A0A835CHZ3"/>
<dbReference type="InterPro" id="IPR035979">
    <property type="entry name" value="RBD_domain_sf"/>
</dbReference>
<dbReference type="InterPro" id="IPR000504">
    <property type="entry name" value="RRM_dom"/>
</dbReference>
<evidence type="ECO:0000313" key="5">
    <source>
        <dbReference type="EMBL" id="KAF7843821.1"/>
    </source>
</evidence>
<keyword evidence="6" id="KW-1185">Reference proteome</keyword>
<reference evidence="5" key="1">
    <citation type="submission" date="2020-09" db="EMBL/GenBank/DDBJ databases">
        <title>Genome-Enabled Discovery of Anthraquinone Biosynthesis in Senna tora.</title>
        <authorList>
            <person name="Kang S.-H."/>
            <person name="Pandey R.P."/>
            <person name="Lee C.-M."/>
            <person name="Sim J.-S."/>
            <person name="Jeong J.-T."/>
            <person name="Choi B.-S."/>
            <person name="Jung M."/>
            <person name="Ginzburg D."/>
            <person name="Zhao K."/>
            <person name="Won S.Y."/>
            <person name="Oh T.-J."/>
            <person name="Yu Y."/>
            <person name="Kim N.-H."/>
            <person name="Lee O.R."/>
            <person name="Lee T.-H."/>
            <person name="Bashyal P."/>
            <person name="Kim T.-S."/>
            <person name="Lee W.-H."/>
            <person name="Kawkins C."/>
            <person name="Kim C.-K."/>
            <person name="Kim J.S."/>
            <person name="Ahn B.O."/>
            <person name="Rhee S.Y."/>
            <person name="Sohng J.K."/>
        </authorList>
    </citation>
    <scope>NUCLEOTIDE SEQUENCE</scope>
    <source>
        <tissue evidence="5">Leaf</tissue>
    </source>
</reference>
<dbReference type="Pfam" id="PF00076">
    <property type="entry name" value="RRM_1"/>
    <property type="match status" value="2"/>
</dbReference>
<dbReference type="SMART" id="SM00360">
    <property type="entry name" value="RRM"/>
    <property type="match status" value="2"/>
</dbReference>
<accession>A0A835CHZ3</accession>
<feature type="domain" description="RRM" evidence="4">
    <location>
        <begin position="221"/>
        <end position="298"/>
    </location>
</feature>
<dbReference type="OrthoDB" id="439808at2759"/>
<evidence type="ECO:0000256" key="3">
    <source>
        <dbReference type="SAM" id="MobiDB-lite"/>
    </source>
</evidence>
<dbReference type="EMBL" id="JAAIUW010000001">
    <property type="protein sequence ID" value="KAF7843821.1"/>
    <property type="molecule type" value="Genomic_DNA"/>
</dbReference>
<protein>
    <submittedName>
        <fullName evidence="5">28 kDa ribonucleoprotein, chloroplastic</fullName>
    </submittedName>
</protein>
<evidence type="ECO:0000259" key="4">
    <source>
        <dbReference type="PROSITE" id="PS50102"/>
    </source>
</evidence>
<dbReference type="InterPro" id="IPR050502">
    <property type="entry name" value="Euk_RNA-bind_prot"/>
</dbReference>
<dbReference type="Proteomes" id="UP000634136">
    <property type="component" value="Unassembled WGS sequence"/>
</dbReference>
<dbReference type="PANTHER" id="PTHR48025">
    <property type="entry name" value="OS02G0815200 PROTEIN"/>
    <property type="match status" value="1"/>
</dbReference>
<dbReference type="GO" id="GO:1990904">
    <property type="term" value="C:ribonucleoprotein complex"/>
    <property type="evidence" value="ECO:0007669"/>
    <property type="project" value="UniProtKB-KW"/>
</dbReference>
<dbReference type="PROSITE" id="PS50102">
    <property type="entry name" value="RRM"/>
    <property type="match status" value="2"/>
</dbReference>
<dbReference type="GO" id="GO:0009535">
    <property type="term" value="C:chloroplast thylakoid membrane"/>
    <property type="evidence" value="ECO:0007669"/>
    <property type="project" value="TreeGrafter"/>
</dbReference>
<evidence type="ECO:0000313" key="6">
    <source>
        <dbReference type="Proteomes" id="UP000634136"/>
    </source>
</evidence>
<sequence length="350" mass="38759">MAANALWLPPPSLSALRNKPQQFFPSVKRSVSCSVPLPSSSHSLSPLVIFSPQPSASDPSSSSSSLEWRRRKARVSSASAVVNEEAVVTEGINEGAYVDSENDDVSDEKEPKKEGRPCEVYVCNLPRSCDSTQLHDMFKPFGSVLSAEICRIAETGESRGCGYITMGSINSAKNAIAALDGSDIDGREMRVRFSAEMNPGRRNPETMNSSPQKVRFYESPHKLYIGNLARSVQPEDLWNQFRRFGTVVSVRILHDHKKGNNRIYAFLSFLSESERNAALSLNGTDLQGRTIVVREDAIDTNLRSLLSLASYSTMLVNYEMLAIQVRFIWSLCIAAIRFWHGDLNSEDSVA</sequence>
<evidence type="ECO:0000256" key="2">
    <source>
        <dbReference type="PROSITE-ProRule" id="PRU00176"/>
    </source>
</evidence>
<dbReference type="GO" id="GO:1901259">
    <property type="term" value="P:chloroplast rRNA processing"/>
    <property type="evidence" value="ECO:0007669"/>
    <property type="project" value="TreeGrafter"/>
</dbReference>
<keyword evidence="5" id="KW-0687">Ribonucleoprotein</keyword>
<feature type="domain" description="RRM" evidence="4">
    <location>
        <begin position="118"/>
        <end position="196"/>
    </location>
</feature>
<organism evidence="5 6">
    <name type="scientific">Senna tora</name>
    <dbReference type="NCBI Taxonomy" id="362788"/>
    <lineage>
        <taxon>Eukaryota</taxon>
        <taxon>Viridiplantae</taxon>
        <taxon>Streptophyta</taxon>
        <taxon>Embryophyta</taxon>
        <taxon>Tracheophyta</taxon>
        <taxon>Spermatophyta</taxon>
        <taxon>Magnoliopsida</taxon>
        <taxon>eudicotyledons</taxon>
        <taxon>Gunneridae</taxon>
        <taxon>Pentapetalae</taxon>
        <taxon>rosids</taxon>
        <taxon>fabids</taxon>
        <taxon>Fabales</taxon>
        <taxon>Fabaceae</taxon>
        <taxon>Caesalpinioideae</taxon>
        <taxon>Cassia clade</taxon>
        <taxon>Senna</taxon>
    </lineage>
</organism>
<dbReference type="PANTHER" id="PTHR48025:SF7">
    <property type="entry name" value="RNA-BINDING (RRM_RBD_RNP MOTIFS) FAMILY PROTEIN"/>
    <property type="match status" value="1"/>
</dbReference>
<dbReference type="GO" id="GO:0003729">
    <property type="term" value="F:mRNA binding"/>
    <property type="evidence" value="ECO:0007669"/>
    <property type="project" value="TreeGrafter"/>
</dbReference>
<gene>
    <name evidence="5" type="ORF">G2W53_000726</name>
</gene>
<dbReference type="Gene3D" id="3.30.70.330">
    <property type="match status" value="2"/>
</dbReference>
<feature type="region of interest" description="Disordered" evidence="3">
    <location>
        <begin position="48"/>
        <end position="69"/>
    </location>
</feature>
<name>A0A835CHZ3_9FABA</name>